<evidence type="ECO:0000313" key="1">
    <source>
        <dbReference type="EMBL" id="MDT2250858.1"/>
    </source>
</evidence>
<accession>A0AAP5N0W0</accession>
<dbReference type="Proteomes" id="UP001259239">
    <property type="component" value="Unassembled WGS sequence"/>
</dbReference>
<reference evidence="1" key="1">
    <citation type="journal article" date="2023" name="J. Vet. Diagn. Invest.">
        <title>Oxytetracycline-resistant Paenibacillus larvae identified in commercial beekeeping operations in Saskatchewan using pooled honey sampling.</title>
        <authorList>
            <person name="Obshta O."/>
            <person name="Zabrodski M.W."/>
            <person name="Soomro T."/>
            <person name="Wilson G."/>
            <person name="Masood F."/>
            <person name="Thebeau J."/>
            <person name="Silva M.C.B."/>
            <person name="Biganski S."/>
            <person name="Kozii I.V."/>
            <person name="Koziy R.V."/>
            <person name="Raza M.F."/>
            <person name="Jose M.S."/>
            <person name="Simko E."/>
            <person name="Wood S.C."/>
        </authorList>
    </citation>
    <scope>NUCLEOTIDE SEQUENCE</scope>
    <source>
        <strain evidence="1">PL001</strain>
    </source>
</reference>
<dbReference type="RefSeq" id="WP_268589430.1">
    <property type="nucleotide sequence ID" value="NZ_JAMDNE010000039.1"/>
</dbReference>
<dbReference type="AlphaFoldDB" id="A0AAP5N0W0"/>
<dbReference type="EMBL" id="JARQGV010000004">
    <property type="protein sequence ID" value="MDT2250858.1"/>
    <property type="molecule type" value="Genomic_DNA"/>
</dbReference>
<name>A0AAP5N0W0_9BACL</name>
<gene>
    <name evidence="1" type="ORF">P7H09_05610</name>
</gene>
<reference evidence="1" key="2">
    <citation type="submission" date="2023-03" db="EMBL/GenBank/DDBJ databases">
        <authorList>
            <person name="Obshta O."/>
            <person name="Zabrodski M.W."/>
            <person name="Soomro T."/>
            <person name="Wilson G."/>
            <person name="Masood F."/>
            <person name="Thebeau J."/>
            <person name="Bezerra Da Silva M.C."/>
            <person name="Raza F."/>
            <person name="Biganski S."/>
            <person name="Jose M."/>
            <person name="Camilli M."/>
            <person name="Kozii I.V."/>
            <person name="Kozii R.V."/>
            <person name="Simko E."/>
            <person name="Wood S.C."/>
        </authorList>
    </citation>
    <scope>NUCLEOTIDE SEQUENCE</scope>
    <source>
        <strain evidence="1">PL001</strain>
    </source>
</reference>
<protein>
    <submittedName>
        <fullName evidence="1">Uncharacterized protein</fullName>
    </submittedName>
</protein>
<sequence>MAIGSSFSVYGSLILDIRPTIWQPGEQKYWNKRGKAGDRQEKRVITGNEYKKWIG</sequence>
<evidence type="ECO:0000313" key="2">
    <source>
        <dbReference type="Proteomes" id="UP001259239"/>
    </source>
</evidence>
<organism evidence="1 2">
    <name type="scientific">Paenibacillus larvae</name>
    <dbReference type="NCBI Taxonomy" id="1464"/>
    <lineage>
        <taxon>Bacteria</taxon>
        <taxon>Bacillati</taxon>
        <taxon>Bacillota</taxon>
        <taxon>Bacilli</taxon>
        <taxon>Bacillales</taxon>
        <taxon>Paenibacillaceae</taxon>
        <taxon>Paenibacillus</taxon>
    </lineage>
</organism>
<comment type="caution">
    <text evidence="1">The sequence shown here is derived from an EMBL/GenBank/DDBJ whole genome shotgun (WGS) entry which is preliminary data.</text>
</comment>
<proteinExistence type="predicted"/>